<proteinExistence type="predicted"/>
<dbReference type="CDD" id="cd06222">
    <property type="entry name" value="RNase_H_like"/>
    <property type="match status" value="1"/>
</dbReference>
<dbReference type="InterPro" id="IPR002156">
    <property type="entry name" value="RNaseH_domain"/>
</dbReference>
<dbReference type="AlphaFoldDB" id="A0A9Q1GPD3"/>
<dbReference type="GO" id="GO:0003676">
    <property type="term" value="F:nucleic acid binding"/>
    <property type="evidence" value="ECO:0007669"/>
    <property type="project" value="InterPro"/>
</dbReference>
<dbReference type="InterPro" id="IPR044730">
    <property type="entry name" value="RNase_H-like_dom_plant"/>
</dbReference>
<evidence type="ECO:0000256" key="1">
    <source>
        <dbReference type="SAM" id="MobiDB-lite"/>
    </source>
</evidence>
<dbReference type="OrthoDB" id="1749845at2759"/>
<comment type="caution">
    <text evidence="3">The sequence shown here is derived from an EMBL/GenBank/DDBJ whole genome shotgun (WGS) entry which is preliminary data.</text>
</comment>
<dbReference type="InterPro" id="IPR012337">
    <property type="entry name" value="RNaseH-like_sf"/>
</dbReference>
<dbReference type="Proteomes" id="UP001153076">
    <property type="component" value="Unassembled WGS sequence"/>
</dbReference>
<dbReference type="SUPFAM" id="SSF53098">
    <property type="entry name" value="Ribonuclease H-like"/>
    <property type="match status" value="1"/>
</dbReference>
<feature type="compositionally biased region" description="Low complexity" evidence="1">
    <location>
        <begin position="112"/>
        <end position="121"/>
    </location>
</feature>
<dbReference type="EMBL" id="JAKOGI010002131">
    <property type="protein sequence ID" value="KAJ8422844.1"/>
    <property type="molecule type" value="Genomic_DNA"/>
</dbReference>
<sequence>MGVCPSIRAELRAVLHNLLVAKDNDFKKLEVKVDSMLVVGMLKGSLRCNARHYAIIHRCKGLLESPNWEVTVSHCYREANQVADTLVNLASSLIVNLSGLMNLRGSHRPPLASSDSTTADDAAAEPDRTPPPTEPDQSVVGSPQGGSTQSTQQ</sequence>
<dbReference type="InterPro" id="IPR053151">
    <property type="entry name" value="RNase_H-like"/>
</dbReference>
<dbReference type="GO" id="GO:0004523">
    <property type="term" value="F:RNA-DNA hybrid ribonuclease activity"/>
    <property type="evidence" value="ECO:0007669"/>
    <property type="project" value="InterPro"/>
</dbReference>
<dbReference type="PANTHER" id="PTHR47723:SF19">
    <property type="entry name" value="POLYNUCLEOTIDYL TRANSFERASE, RIBONUCLEASE H-LIKE SUPERFAMILY PROTEIN"/>
    <property type="match status" value="1"/>
</dbReference>
<evidence type="ECO:0000259" key="2">
    <source>
        <dbReference type="Pfam" id="PF13456"/>
    </source>
</evidence>
<dbReference type="PANTHER" id="PTHR47723">
    <property type="entry name" value="OS05G0353850 PROTEIN"/>
    <property type="match status" value="1"/>
</dbReference>
<organism evidence="3 4">
    <name type="scientific">Carnegiea gigantea</name>
    <dbReference type="NCBI Taxonomy" id="171969"/>
    <lineage>
        <taxon>Eukaryota</taxon>
        <taxon>Viridiplantae</taxon>
        <taxon>Streptophyta</taxon>
        <taxon>Embryophyta</taxon>
        <taxon>Tracheophyta</taxon>
        <taxon>Spermatophyta</taxon>
        <taxon>Magnoliopsida</taxon>
        <taxon>eudicotyledons</taxon>
        <taxon>Gunneridae</taxon>
        <taxon>Pentapetalae</taxon>
        <taxon>Caryophyllales</taxon>
        <taxon>Cactineae</taxon>
        <taxon>Cactaceae</taxon>
        <taxon>Cactoideae</taxon>
        <taxon>Echinocereeae</taxon>
        <taxon>Carnegiea</taxon>
    </lineage>
</organism>
<accession>A0A9Q1GPD3</accession>
<feature type="compositionally biased region" description="Low complexity" evidence="1">
    <location>
        <begin position="135"/>
        <end position="153"/>
    </location>
</feature>
<dbReference type="InterPro" id="IPR036397">
    <property type="entry name" value="RNaseH_sf"/>
</dbReference>
<keyword evidence="4" id="KW-1185">Reference proteome</keyword>
<name>A0A9Q1GPD3_9CARY</name>
<dbReference type="Gene3D" id="3.30.420.10">
    <property type="entry name" value="Ribonuclease H-like superfamily/Ribonuclease H"/>
    <property type="match status" value="1"/>
</dbReference>
<reference evidence="3" key="1">
    <citation type="submission" date="2022-04" db="EMBL/GenBank/DDBJ databases">
        <title>Carnegiea gigantea Genome sequencing and assembly v2.</title>
        <authorList>
            <person name="Copetti D."/>
            <person name="Sanderson M.J."/>
            <person name="Burquez A."/>
            <person name="Wojciechowski M.F."/>
        </authorList>
    </citation>
    <scope>NUCLEOTIDE SEQUENCE</scope>
    <source>
        <strain evidence="3">SGP5-SGP5p</strain>
        <tissue evidence="3">Aerial part</tissue>
    </source>
</reference>
<evidence type="ECO:0000313" key="4">
    <source>
        <dbReference type="Proteomes" id="UP001153076"/>
    </source>
</evidence>
<gene>
    <name evidence="3" type="ORF">Cgig2_033483</name>
</gene>
<dbReference type="Pfam" id="PF13456">
    <property type="entry name" value="RVT_3"/>
    <property type="match status" value="1"/>
</dbReference>
<protein>
    <recommendedName>
        <fullName evidence="2">RNase H type-1 domain-containing protein</fullName>
    </recommendedName>
</protein>
<feature type="domain" description="RNase H type-1" evidence="2">
    <location>
        <begin position="8"/>
        <end position="89"/>
    </location>
</feature>
<feature type="region of interest" description="Disordered" evidence="1">
    <location>
        <begin position="105"/>
        <end position="153"/>
    </location>
</feature>
<evidence type="ECO:0000313" key="3">
    <source>
        <dbReference type="EMBL" id="KAJ8422844.1"/>
    </source>
</evidence>